<evidence type="ECO:0000313" key="3">
    <source>
        <dbReference type="Proteomes" id="UP000824189"/>
    </source>
</evidence>
<evidence type="ECO:0000256" key="1">
    <source>
        <dbReference type="SAM" id="MobiDB-lite"/>
    </source>
</evidence>
<name>A0A9D1UR97_9CORY</name>
<feature type="compositionally biased region" description="Low complexity" evidence="1">
    <location>
        <begin position="42"/>
        <end position="68"/>
    </location>
</feature>
<dbReference type="InterPro" id="IPR027273">
    <property type="entry name" value="Neocarzinostatin-like"/>
</dbReference>
<accession>A0A9D1UR97</accession>
<protein>
    <submittedName>
        <fullName evidence="2">Thiamine biosynthesis protein</fullName>
    </submittedName>
</protein>
<sequence length="194" mass="20152">MRNLPNNKHSLRSPRAAALAIIGAGALVLVGCSTEEAKDAVSDASTAAESAASDASSAASSVKESATADSDKDGDIDLEITPDLDQPVQADSDLQVKVTGLNPDLGYYLAICKDDDAARVPDCTGERGDGTAQQWIKAEGGTVTLNEDGTAEATLKAVPTGENVDCTTDKCVVKLFGDHTEGFKPYEDEEITFA</sequence>
<evidence type="ECO:0000313" key="2">
    <source>
        <dbReference type="EMBL" id="HIW96076.1"/>
    </source>
</evidence>
<dbReference type="Gene3D" id="2.60.40.230">
    <property type="entry name" value="Neocarzinostatin-like"/>
    <property type="match status" value="1"/>
</dbReference>
<dbReference type="PROSITE" id="PS51257">
    <property type="entry name" value="PROKAR_LIPOPROTEIN"/>
    <property type="match status" value="1"/>
</dbReference>
<comment type="caution">
    <text evidence="2">The sequence shown here is derived from an EMBL/GenBank/DDBJ whole genome shotgun (WGS) entry which is preliminary data.</text>
</comment>
<gene>
    <name evidence="2" type="ORF">H9867_06305</name>
</gene>
<proteinExistence type="predicted"/>
<reference evidence="2" key="1">
    <citation type="journal article" date="2021" name="PeerJ">
        <title>Extensive microbial diversity within the chicken gut microbiome revealed by metagenomics and culture.</title>
        <authorList>
            <person name="Gilroy R."/>
            <person name="Ravi A."/>
            <person name="Getino M."/>
            <person name="Pursley I."/>
            <person name="Horton D.L."/>
            <person name="Alikhan N.F."/>
            <person name="Baker D."/>
            <person name="Gharbi K."/>
            <person name="Hall N."/>
            <person name="Watson M."/>
            <person name="Adriaenssens E.M."/>
            <person name="Foster-Nyarko E."/>
            <person name="Jarju S."/>
            <person name="Secka A."/>
            <person name="Antonio M."/>
            <person name="Oren A."/>
            <person name="Chaudhuri R.R."/>
            <person name="La Ragione R."/>
            <person name="Hildebrand F."/>
            <person name="Pallen M.J."/>
        </authorList>
    </citation>
    <scope>NUCLEOTIDE SEQUENCE</scope>
    <source>
        <strain evidence="2">4376</strain>
    </source>
</reference>
<feature type="region of interest" description="Disordered" evidence="1">
    <location>
        <begin position="39"/>
        <end position="87"/>
    </location>
</feature>
<reference evidence="2" key="2">
    <citation type="submission" date="2021-04" db="EMBL/GenBank/DDBJ databases">
        <authorList>
            <person name="Gilroy R."/>
        </authorList>
    </citation>
    <scope>NUCLEOTIDE SEQUENCE</scope>
    <source>
        <strain evidence="2">4376</strain>
    </source>
</reference>
<dbReference type="SUPFAM" id="SSF49319">
    <property type="entry name" value="Actinoxanthin-like"/>
    <property type="match status" value="1"/>
</dbReference>
<dbReference type="Proteomes" id="UP000824189">
    <property type="component" value="Unassembled WGS sequence"/>
</dbReference>
<dbReference type="EMBL" id="DXFZ01000077">
    <property type="protein sequence ID" value="HIW96076.1"/>
    <property type="molecule type" value="Genomic_DNA"/>
</dbReference>
<organism evidence="2 3">
    <name type="scientific">Candidatus Corynebacterium gallistercoris</name>
    <dbReference type="NCBI Taxonomy" id="2838530"/>
    <lineage>
        <taxon>Bacteria</taxon>
        <taxon>Bacillati</taxon>
        <taxon>Actinomycetota</taxon>
        <taxon>Actinomycetes</taxon>
        <taxon>Mycobacteriales</taxon>
        <taxon>Corynebacteriaceae</taxon>
        <taxon>Corynebacterium</taxon>
    </lineage>
</organism>
<dbReference type="AlphaFoldDB" id="A0A9D1UR97"/>